<feature type="transmembrane region" description="Helical" evidence="1">
    <location>
        <begin position="343"/>
        <end position="361"/>
    </location>
</feature>
<protein>
    <recommendedName>
        <fullName evidence="4">Gustatory receptor</fullName>
    </recommendedName>
</protein>
<accession>A0AAV6UUQ3</accession>
<dbReference type="EMBL" id="JAFNEN010000282">
    <property type="protein sequence ID" value="KAG8186991.1"/>
    <property type="molecule type" value="Genomic_DNA"/>
</dbReference>
<feature type="transmembrane region" description="Helical" evidence="1">
    <location>
        <begin position="75"/>
        <end position="95"/>
    </location>
</feature>
<keyword evidence="1" id="KW-1133">Transmembrane helix</keyword>
<keyword evidence="1" id="KW-0812">Transmembrane</keyword>
<evidence type="ECO:0008006" key="4">
    <source>
        <dbReference type="Google" id="ProtNLM"/>
    </source>
</evidence>
<name>A0AAV6UUQ3_9ARAC</name>
<feature type="transmembrane region" description="Helical" evidence="1">
    <location>
        <begin position="170"/>
        <end position="203"/>
    </location>
</feature>
<gene>
    <name evidence="2" type="ORF">JTE90_005763</name>
</gene>
<evidence type="ECO:0000313" key="2">
    <source>
        <dbReference type="EMBL" id="KAG8186991.1"/>
    </source>
</evidence>
<sequence>MFKNRGKVSVKEINLLVDTTNALKPILILLFFCGLDLTGSKNKWLGFLSALCFHAMCFGIIIFKTVCLVERFRWTFLVTSLLKLMTLLMWWFVYAKKPIVLTLIRELQTANGELSNKDYKKIRRFSLAAAVCAAIVLCVQPAIISFRYIIPSGSKVVCHHLKFSKDDPWSWVAVILHEIVTTYVSISLNLAVSVFYAMICYTLSKALSGDMNKRSKEKTLFMHQYALRMFQQIEEAFSAIMSILFVHFLATLFKDLVVLVFVFKSGRFVTVYAYLFNFTVYATLTTIVVLSAEGVQKSANNLRESVFRFSESPGETAQYFRISEERKHLRLTGWGLFSLKKPLLLTVVTWLITYAIIIFQLS</sequence>
<evidence type="ECO:0000313" key="3">
    <source>
        <dbReference type="Proteomes" id="UP000827092"/>
    </source>
</evidence>
<organism evidence="2 3">
    <name type="scientific">Oedothorax gibbosus</name>
    <dbReference type="NCBI Taxonomy" id="931172"/>
    <lineage>
        <taxon>Eukaryota</taxon>
        <taxon>Metazoa</taxon>
        <taxon>Ecdysozoa</taxon>
        <taxon>Arthropoda</taxon>
        <taxon>Chelicerata</taxon>
        <taxon>Arachnida</taxon>
        <taxon>Araneae</taxon>
        <taxon>Araneomorphae</taxon>
        <taxon>Entelegynae</taxon>
        <taxon>Araneoidea</taxon>
        <taxon>Linyphiidae</taxon>
        <taxon>Erigoninae</taxon>
        <taxon>Oedothorax</taxon>
    </lineage>
</organism>
<keyword evidence="1" id="KW-0472">Membrane</keyword>
<evidence type="ECO:0000256" key="1">
    <source>
        <dbReference type="SAM" id="Phobius"/>
    </source>
</evidence>
<feature type="transmembrane region" description="Helical" evidence="1">
    <location>
        <begin position="44"/>
        <end position="63"/>
    </location>
</feature>
<proteinExistence type="predicted"/>
<feature type="transmembrane region" description="Helical" evidence="1">
    <location>
        <begin position="269"/>
        <end position="290"/>
    </location>
</feature>
<dbReference type="Proteomes" id="UP000827092">
    <property type="component" value="Unassembled WGS sequence"/>
</dbReference>
<feature type="transmembrane region" description="Helical" evidence="1">
    <location>
        <begin position="125"/>
        <end position="150"/>
    </location>
</feature>
<dbReference type="AlphaFoldDB" id="A0AAV6UUQ3"/>
<reference evidence="2 3" key="1">
    <citation type="journal article" date="2022" name="Nat. Ecol. Evol.">
        <title>A masculinizing supergene underlies an exaggerated male reproductive morph in a spider.</title>
        <authorList>
            <person name="Hendrickx F."/>
            <person name="De Corte Z."/>
            <person name="Sonet G."/>
            <person name="Van Belleghem S.M."/>
            <person name="Kostlbacher S."/>
            <person name="Vangestel C."/>
        </authorList>
    </citation>
    <scope>NUCLEOTIDE SEQUENCE [LARGE SCALE GENOMIC DNA]</scope>
    <source>
        <strain evidence="2">W744_W776</strain>
    </source>
</reference>
<feature type="transmembrane region" description="Helical" evidence="1">
    <location>
        <begin position="20"/>
        <end position="37"/>
    </location>
</feature>
<keyword evidence="3" id="KW-1185">Reference proteome</keyword>
<feature type="transmembrane region" description="Helical" evidence="1">
    <location>
        <begin position="236"/>
        <end position="263"/>
    </location>
</feature>
<comment type="caution">
    <text evidence="2">The sequence shown here is derived from an EMBL/GenBank/DDBJ whole genome shotgun (WGS) entry which is preliminary data.</text>
</comment>